<feature type="region of interest" description="Disordered" evidence="5">
    <location>
        <begin position="172"/>
        <end position="453"/>
    </location>
</feature>
<dbReference type="AlphaFoldDB" id="A0A9P3PUB3"/>
<feature type="compositionally biased region" description="Basic residues" evidence="5">
    <location>
        <begin position="427"/>
        <end position="453"/>
    </location>
</feature>
<name>A0A9P3PUB3_LYOSH</name>
<proteinExistence type="predicted"/>
<dbReference type="InterPro" id="IPR041913">
    <property type="entry name" value="POLD3_sf"/>
</dbReference>
<dbReference type="GO" id="GO:1904161">
    <property type="term" value="P:DNA synthesis involved in UV-damage excision repair"/>
    <property type="evidence" value="ECO:0007669"/>
    <property type="project" value="TreeGrafter"/>
</dbReference>
<dbReference type="GO" id="GO:0003887">
    <property type="term" value="F:DNA-directed DNA polymerase activity"/>
    <property type="evidence" value="ECO:0007669"/>
    <property type="project" value="TreeGrafter"/>
</dbReference>
<organism evidence="6 7">
    <name type="scientific">Lyophyllum shimeji</name>
    <name type="common">Hon-shimeji</name>
    <name type="synonym">Tricholoma shimeji</name>
    <dbReference type="NCBI Taxonomy" id="47721"/>
    <lineage>
        <taxon>Eukaryota</taxon>
        <taxon>Fungi</taxon>
        <taxon>Dikarya</taxon>
        <taxon>Basidiomycota</taxon>
        <taxon>Agaricomycotina</taxon>
        <taxon>Agaricomycetes</taxon>
        <taxon>Agaricomycetidae</taxon>
        <taxon>Agaricales</taxon>
        <taxon>Tricholomatineae</taxon>
        <taxon>Lyophyllaceae</taxon>
        <taxon>Lyophyllum</taxon>
    </lineage>
</organism>
<dbReference type="PANTHER" id="PTHR17598:SF13">
    <property type="entry name" value="DNA POLYMERASE DELTA SUBUNIT 3"/>
    <property type="match status" value="1"/>
</dbReference>
<reference evidence="6" key="1">
    <citation type="submission" date="2022-07" db="EMBL/GenBank/DDBJ databases">
        <title>The genome of Lyophyllum shimeji provides insight into the initial evolution of ectomycorrhizal fungal genome.</title>
        <authorList>
            <person name="Kobayashi Y."/>
            <person name="Shibata T."/>
            <person name="Hirakawa H."/>
            <person name="Shigenobu S."/>
            <person name="Nishiyama T."/>
            <person name="Yamada A."/>
            <person name="Hasebe M."/>
            <person name="Kawaguchi M."/>
        </authorList>
    </citation>
    <scope>NUCLEOTIDE SEQUENCE</scope>
    <source>
        <strain evidence="6">AT787</strain>
    </source>
</reference>
<keyword evidence="7" id="KW-1185">Reference proteome</keyword>
<evidence type="ECO:0000256" key="4">
    <source>
        <dbReference type="ARBA" id="ARBA00023242"/>
    </source>
</evidence>
<feature type="compositionally biased region" description="Low complexity" evidence="5">
    <location>
        <begin position="522"/>
        <end position="531"/>
    </location>
</feature>
<evidence type="ECO:0000313" key="7">
    <source>
        <dbReference type="Proteomes" id="UP001063166"/>
    </source>
</evidence>
<keyword evidence="3" id="KW-0235">DNA replication</keyword>
<keyword evidence="4" id="KW-0539">Nucleus</keyword>
<dbReference type="InterPro" id="IPR019038">
    <property type="entry name" value="POLD3"/>
</dbReference>
<accession>A0A9P3PUB3</accession>
<feature type="compositionally biased region" description="Basic and acidic residues" evidence="5">
    <location>
        <begin position="358"/>
        <end position="397"/>
    </location>
</feature>
<feature type="compositionally biased region" description="Basic and acidic residues" evidence="5">
    <location>
        <begin position="281"/>
        <end position="294"/>
    </location>
</feature>
<feature type="compositionally biased region" description="Basic and acidic residues" evidence="5">
    <location>
        <begin position="241"/>
        <end position="273"/>
    </location>
</feature>
<dbReference type="PANTHER" id="PTHR17598">
    <property type="entry name" value="DNA POLYMERASE DELTA SUBUNIT 3"/>
    <property type="match status" value="1"/>
</dbReference>
<evidence type="ECO:0000256" key="1">
    <source>
        <dbReference type="ARBA" id="ARBA00004123"/>
    </source>
</evidence>
<feature type="compositionally biased region" description="Acidic residues" evidence="5">
    <location>
        <begin position="398"/>
        <end position="421"/>
    </location>
</feature>
<feature type="region of interest" description="Disordered" evidence="5">
    <location>
        <begin position="470"/>
        <end position="556"/>
    </location>
</feature>
<evidence type="ECO:0000256" key="3">
    <source>
        <dbReference type="ARBA" id="ARBA00022705"/>
    </source>
</evidence>
<gene>
    <name evidence="6" type="primary">cdc27</name>
    <name evidence="6" type="ORF">LshimejAT787_1004260</name>
</gene>
<evidence type="ECO:0000256" key="5">
    <source>
        <dbReference type="SAM" id="MobiDB-lite"/>
    </source>
</evidence>
<sequence>MSSQAVADYLTKQIFIEKNIVTYRSLSRELRLHVNTAKNELAIYHDNAPYHSQTSAATYLLCGEAAPPAEPEDVNMDFDFGADMGGEYENDGDEVPQKKVLLVNERDLDTAKLHFRRLDSIHIYSLAPSPLIDAGLICTPTEKVREADRGKDAKEMVKIVGKIVSSDVKIVQQTKKATKPSRQPVAGPSRLKPGAADVAATSRTKDQDKVTPAAVTEPVREQAKSTAEKPKEKPKSTGKLDFSKAKPKDKQPEAAAEASKEKPKEKEKEKAKELSASTPEPKGKNAKDKLEPPKRGIKRKSALPTSDSEGDASSSAAASKSPSRPPSRARDNVRVQNRTVLSDDEDNAPQPARKPRKSRADKALESETEDARALMDVDDDQVVRVTRETPAPARREEKEEEEEEGGEDNANVVDEDVDMLDDSAPRPKPKKRKEKKVVPRGRNGLKKKRVVKSRSKIDEKGYMVFEDYSEYESVEEEEEPEPAPAKGKTKAKASAKTTEEKEDSAGAAHAGRLKPAVKGSTAPAKAVKSGKPGAGGAKGAQKQGSLAHFFTAKPKS</sequence>
<evidence type="ECO:0000313" key="6">
    <source>
        <dbReference type="EMBL" id="GLB41826.1"/>
    </source>
</evidence>
<feature type="compositionally biased region" description="Basic and acidic residues" evidence="5">
    <location>
        <begin position="218"/>
        <end position="235"/>
    </location>
</feature>
<dbReference type="Pfam" id="PF09507">
    <property type="entry name" value="CDC27"/>
    <property type="match status" value="1"/>
</dbReference>
<evidence type="ECO:0000256" key="2">
    <source>
        <dbReference type="ARBA" id="ARBA00017589"/>
    </source>
</evidence>
<comment type="caution">
    <text evidence="6">The sequence shown here is derived from an EMBL/GenBank/DDBJ whole genome shotgun (WGS) entry which is preliminary data.</text>
</comment>
<dbReference type="OrthoDB" id="514823at2759"/>
<feature type="compositionally biased region" description="Low complexity" evidence="5">
    <location>
        <begin position="311"/>
        <end position="322"/>
    </location>
</feature>
<dbReference type="EMBL" id="BRPK01000010">
    <property type="protein sequence ID" value="GLB41826.1"/>
    <property type="molecule type" value="Genomic_DNA"/>
</dbReference>
<comment type="subcellular location">
    <subcellularLocation>
        <location evidence="1">Nucleus</location>
    </subcellularLocation>
</comment>
<dbReference type="GO" id="GO:0043625">
    <property type="term" value="C:delta DNA polymerase complex"/>
    <property type="evidence" value="ECO:0007669"/>
    <property type="project" value="InterPro"/>
</dbReference>
<dbReference type="GO" id="GO:0006271">
    <property type="term" value="P:DNA strand elongation involved in DNA replication"/>
    <property type="evidence" value="ECO:0007669"/>
    <property type="project" value="TreeGrafter"/>
</dbReference>
<dbReference type="Gene3D" id="3.90.1030.20">
    <property type="entry name" value="DNA polymerase delta, p66 (Cdc27) subunit, wHTH domain"/>
    <property type="match status" value="1"/>
</dbReference>
<dbReference type="GO" id="GO:0006297">
    <property type="term" value="P:nucleotide-excision repair, DNA gap filling"/>
    <property type="evidence" value="ECO:0007669"/>
    <property type="project" value="TreeGrafter"/>
</dbReference>
<feature type="compositionally biased region" description="Acidic residues" evidence="5">
    <location>
        <begin position="470"/>
        <end position="481"/>
    </location>
</feature>
<protein>
    <recommendedName>
        <fullName evidence="2">DNA polymerase delta subunit 3</fullName>
    </recommendedName>
</protein>
<dbReference type="Proteomes" id="UP001063166">
    <property type="component" value="Unassembled WGS sequence"/>
</dbReference>